<keyword evidence="16" id="KW-0472">Membrane</keyword>
<dbReference type="PIRSF" id="PIRSF000641">
    <property type="entry name" value="SRK"/>
    <property type="match status" value="1"/>
</dbReference>
<evidence type="ECO:0000256" key="10">
    <source>
        <dbReference type="ARBA" id="ARBA00022840"/>
    </source>
</evidence>
<dbReference type="InterPro" id="IPR001245">
    <property type="entry name" value="Ser-Thr/Tyr_kinase_cat_dom"/>
</dbReference>
<feature type="domain" description="Protein kinase" evidence="18">
    <location>
        <begin position="409"/>
        <end position="757"/>
    </location>
</feature>
<dbReference type="PANTHER" id="PTHR27002:SF1095">
    <property type="entry name" value="G-TYPE LECTIN S-RECEPTOR-LIKE SERINE_THREONINE-PROTEIN KINASE RKS1"/>
    <property type="match status" value="1"/>
</dbReference>
<evidence type="ECO:0000256" key="1">
    <source>
        <dbReference type="ARBA" id="ARBA00004251"/>
    </source>
</evidence>
<comment type="caution">
    <text evidence="21">The sequence shown here is derived from an EMBL/GenBank/DDBJ whole genome shotgun (WGS) entry which is preliminary data.</text>
</comment>
<dbReference type="OrthoDB" id="4062651at2759"/>
<keyword evidence="6" id="KW-0808">Transferase</keyword>
<dbReference type="InterPro" id="IPR024171">
    <property type="entry name" value="SRK-like_kinase"/>
</dbReference>
<dbReference type="Gene3D" id="1.10.510.10">
    <property type="entry name" value="Transferase(Phosphotransferase) domain 1"/>
    <property type="match status" value="1"/>
</dbReference>
<keyword evidence="16" id="KW-0812">Transmembrane</keyword>
<dbReference type="Pfam" id="PF00954">
    <property type="entry name" value="S_locus_glycop"/>
    <property type="match status" value="1"/>
</dbReference>
<evidence type="ECO:0000256" key="4">
    <source>
        <dbReference type="ARBA" id="ARBA00022527"/>
    </source>
</evidence>
<dbReference type="GO" id="GO:0004674">
    <property type="term" value="F:protein serine/threonine kinase activity"/>
    <property type="evidence" value="ECO:0007669"/>
    <property type="project" value="UniProtKB-KW"/>
</dbReference>
<dbReference type="Gene3D" id="2.90.10.10">
    <property type="entry name" value="Bulb-type lectin domain"/>
    <property type="match status" value="1"/>
</dbReference>
<evidence type="ECO:0000256" key="2">
    <source>
        <dbReference type="ARBA" id="ARBA00012513"/>
    </source>
</evidence>
<dbReference type="Gramene" id="TVU10344">
    <property type="protein sequence ID" value="TVU10344"/>
    <property type="gene ID" value="EJB05_43868"/>
</dbReference>
<dbReference type="InterPro" id="IPR001480">
    <property type="entry name" value="Bulb-type_lectin_dom"/>
</dbReference>
<organism evidence="21 22">
    <name type="scientific">Eragrostis curvula</name>
    <name type="common">weeping love grass</name>
    <dbReference type="NCBI Taxonomy" id="38414"/>
    <lineage>
        <taxon>Eukaryota</taxon>
        <taxon>Viridiplantae</taxon>
        <taxon>Streptophyta</taxon>
        <taxon>Embryophyta</taxon>
        <taxon>Tracheophyta</taxon>
        <taxon>Spermatophyta</taxon>
        <taxon>Magnoliopsida</taxon>
        <taxon>Liliopsida</taxon>
        <taxon>Poales</taxon>
        <taxon>Poaceae</taxon>
        <taxon>PACMAD clade</taxon>
        <taxon>Chloridoideae</taxon>
        <taxon>Eragrostideae</taxon>
        <taxon>Eragrostidinae</taxon>
        <taxon>Eragrostis</taxon>
    </lineage>
</organism>
<comment type="subcellular location">
    <subcellularLocation>
        <location evidence="1">Cell membrane</location>
        <topology evidence="1">Single-pass type I membrane protein</topology>
    </subcellularLocation>
</comment>
<dbReference type="EMBL" id="RWGY01000039">
    <property type="protein sequence ID" value="TVU10344.1"/>
    <property type="molecule type" value="Genomic_DNA"/>
</dbReference>
<reference evidence="21 22" key="1">
    <citation type="journal article" date="2019" name="Sci. Rep.">
        <title>A high-quality genome of Eragrostis curvula grass provides insights into Poaceae evolution and supports new strategies to enhance forage quality.</title>
        <authorList>
            <person name="Carballo J."/>
            <person name="Santos B.A.C.M."/>
            <person name="Zappacosta D."/>
            <person name="Garbus I."/>
            <person name="Selva J.P."/>
            <person name="Gallo C.A."/>
            <person name="Diaz A."/>
            <person name="Albertini E."/>
            <person name="Caccamo M."/>
            <person name="Echenique V."/>
        </authorList>
    </citation>
    <scope>NUCLEOTIDE SEQUENCE [LARGE SCALE GENOMIC DNA]</scope>
    <source>
        <strain evidence="22">cv. Victoria</strain>
        <tissue evidence="21">Leaf</tissue>
    </source>
</reference>
<evidence type="ECO:0000313" key="22">
    <source>
        <dbReference type="Proteomes" id="UP000324897"/>
    </source>
</evidence>
<dbReference type="InterPro" id="IPR011009">
    <property type="entry name" value="Kinase-like_dom_sf"/>
</dbReference>
<dbReference type="FunFam" id="1.10.510.10:FF:000060">
    <property type="entry name" value="G-type lectin S-receptor-like serine/threonine-protein kinase"/>
    <property type="match status" value="1"/>
</dbReference>
<feature type="transmembrane region" description="Helical" evidence="16">
    <location>
        <begin position="444"/>
        <end position="467"/>
    </location>
</feature>
<keyword evidence="10" id="KW-0067">ATP-binding</keyword>
<feature type="domain" description="Bulb-type lectin" evidence="19">
    <location>
        <begin position="24"/>
        <end position="156"/>
    </location>
</feature>
<dbReference type="CDD" id="cd00028">
    <property type="entry name" value="B_lectin"/>
    <property type="match status" value="1"/>
</dbReference>
<name>A0A5J9TGG1_9POAL</name>
<dbReference type="GO" id="GO:0005886">
    <property type="term" value="C:plasma membrane"/>
    <property type="evidence" value="ECO:0007669"/>
    <property type="project" value="UniProtKB-SubCell"/>
</dbReference>
<dbReference type="Gene3D" id="3.30.200.20">
    <property type="entry name" value="Phosphorylase Kinase, domain 1"/>
    <property type="match status" value="2"/>
</dbReference>
<proteinExistence type="predicted"/>
<dbReference type="Pfam" id="PF01453">
    <property type="entry name" value="B_lectin"/>
    <property type="match status" value="1"/>
</dbReference>
<evidence type="ECO:0000256" key="7">
    <source>
        <dbReference type="ARBA" id="ARBA00022729"/>
    </source>
</evidence>
<dbReference type="PROSITE" id="PS50927">
    <property type="entry name" value="BULB_LECTIN"/>
    <property type="match status" value="1"/>
</dbReference>
<keyword evidence="12" id="KW-0675">Receptor</keyword>
<keyword evidence="5" id="KW-0245">EGF-like domain</keyword>
<dbReference type="Pfam" id="PF07714">
    <property type="entry name" value="PK_Tyr_Ser-Thr"/>
    <property type="match status" value="1"/>
</dbReference>
<dbReference type="SMART" id="SM00108">
    <property type="entry name" value="B_lectin"/>
    <property type="match status" value="1"/>
</dbReference>
<evidence type="ECO:0000313" key="21">
    <source>
        <dbReference type="EMBL" id="TVU10344.1"/>
    </source>
</evidence>
<evidence type="ECO:0000259" key="20">
    <source>
        <dbReference type="PROSITE" id="PS50948"/>
    </source>
</evidence>
<feature type="signal peptide" evidence="17">
    <location>
        <begin position="1"/>
        <end position="23"/>
    </location>
</feature>
<dbReference type="GO" id="GO:0048544">
    <property type="term" value="P:recognition of pollen"/>
    <property type="evidence" value="ECO:0007669"/>
    <property type="project" value="InterPro"/>
</dbReference>
<keyword evidence="7 17" id="KW-0732">Signal</keyword>
<dbReference type="InterPro" id="IPR000719">
    <property type="entry name" value="Prot_kinase_dom"/>
</dbReference>
<evidence type="ECO:0000256" key="11">
    <source>
        <dbReference type="ARBA" id="ARBA00023157"/>
    </source>
</evidence>
<dbReference type="Pfam" id="PF08276">
    <property type="entry name" value="PAN_2"/>
    <property type="match status" value="1"/>
</dbReference>
<evidence type="ECO:0000256" key="14">
    <source>
        <dbReference type="ARBA" id="ARBA00047899"/>
    </source>
</evidence>
<keyword evidence="9" id="KW-0418">Kinase</keyword>
<dbReference type="InterPro" id="IPR036426">
    <property type="entry name" value="Bulb-type_lectin_dom_sf"/>
</dbReference>
<dbReference type="InterPro" id="IPR003609">
    <property type="entry name" value="Pan_app"/>
</dbReference>
<keyword evidence="4" id="KW-0723">Serine/threonine-protein kinase</keyword>
<dbReference type="SUPFAM" id="SSF51110">
    <property type="entry name" value="alpha-D-mannose-specific plant lectins"/>
    <property type="match status" value="1"/>
</dbReference>
<feature type="non-terminal residue" evidence="21">
    <location>
        <position position="1"/>
    </location>
</feature>
<dbReference type="GO" id="GO:0005524">
    <property type="term" value="F:ATP binding"/>
    <property type="evidence" value="ECO:0007669"/>
    <property type="project" value="UniProtKB-KW"/>
</dbReference>
<dbReference type="PROSITE" id="PS00108">
    <property type="entry name" value="PROTEIN_KINASE_ST"/>
    <property type="match status" value="1"/>
</dbReference>
<gene>
    <name evidence="21" type="ORF">EJB05_43868</name>
</gene>
<evidence type="ECO:0000256" key="9">
    <source>
        <dbReference type="ARBA" id="ARBA00022777"/>
    </source>
</evidence>
<dbReference type="PROSITE" id="PS50948">
    <property type="entry name" value="PAN"/>
    <property type="match status" value="1"/>
</dbReference>
<protein>
    <recommendedName>
        <fullName evidence="2">non-specific serine/threonine protein kinase</fullName>
        <ecNumber evidence="2">2.7.11.1</ecNumber>
    </recommendedName>
</protein>
<dbReference type="AlphaFoldDB" id="A0A5J9TGG1"/>
<evidence type="ECO:0000256" key="13">
    <source>
        <dbReference type="ARBA" id="ARBA00023180"/>
    </source>
</evidence>
<keyword evidence="13" id="KW-0325">Glycoprotein</keyword>
<keyword evidence="16" id="KW-1133">Transmembrane helix</keyword>
<evidence type="ECO:0000259" key="18">
    <source>
        <dbReference type="PROSITE" id="PS50011"/>
    </source>
</evidence>
<evidence type="ECO:0000256" key="3">
    <source>
        <dbReference type="ARBA" id="ARBA00022475"/>
    </source>
</evidence>
<dbReference type="FunFam" id="2.90.10.10:FF:000019">
    <property type="entry name" value="Serine/threonine-protein kinase"/>
    <property type="match status" value="1"/>
</dbReference>
<dbReference type="InterPro" id="IPR000858">
    <property type="entry name" value="S_locus_glycoprot_dom"/>
</dbReference>
<dbReference type="CDD" id="cd01098">
    <property type="entry name" value="PAN_AP_plant"/>
    <property type="match status" value="1"/>
</dbReference>
<evidence type="ECO:0000256" key="8">
    <source>
        <dbReference type="ARBA" id="ARBA00022741"/>
    </source>
</evidence>
<evidence type="ECO:0000256" key="15">
    <source>
        <dbReference type="ARBA" id="ARBA00048679"/>
    </source>
</evidence>
<evidence type="ECO:0000256" key="6">
    <source>
        <dbReference type="ARBA" id="ARBA00022679"/>
    </source>
</evidence>
<feature type="chain" id="PRO_5023808422" description="non-specific serine/threonine protein kinase" evidence="17">
    <location>
        <begin position="24"/>
        <end position="795"/>
    </location>
</feature>
<dbReference type="SUPFAM" id="SSF56112">
    <property type="entry name" value="Protein kinase-like (PK-like)"/>
    <property type="match status" value="1"/>
</dbReference>
<evidence type="ECO:0000256" key="17">
    <source>
        <dbReference type="SAM" id="SignalP"/>
    </source>
</evidence>
<dbReference type="PROSITE" id="PS50011">
    <property type="entry name" value="PROTEIN_KINASE_DOM"/>
    <property type="match status" value="1"/>
</dbReference>
<evidence type="ECO:0000259" key="19">
    <source>
        <dbReference type="PROSITE" id="PS50927"/>
    </source>
</evidence>
<evidence type="ECO:0000256" key="16">
    <source>
        <dbReference type="SAM" id="Phobius"/>
    </source>
</evidence>
<keyword evidence="8" id="KW-0547">Nucleotide-binding</keyword>
<dbReference type="Proteomes" id="UP000324897">
    <property type="component" value="Chromosome 3"/>
</dbReference>
<dbReference type="SMART" id="SM00473">
    <property type="entry name" value="PAN_AP"/>
    <property type="match status" value="1"/>
</dbReference>
<sequence>MASSAITNYATLLLFILLPLCSADDRLVPGKPLSPGATIVSDGGSFAFGFFSPSNSTPAKLYLGIWYNNISQLTVVWVANRETPATNGTSLSPALSLTNTSNLVLSDGDGRVLWTTNITGGTRFAAAATGLAAVLLNTGNLVVRSPNGTVLWQSFEHPADTHLPGMKIPISKKTRAGGRLVSWNGPSDPSPGPFSYGVDPTTLLQTFLWNGTRPIARTMPWAGYMVTSRFQVNNSFIFYLTAVDTEEEIYMSYSLSDGAAPTRFVLTYSGEFQLESWTPSGWGIVMKWFSNKGSPYGYCGPYGYCHNRVAEPTCKCLDGFEPASLEEWNTGKFSQGCRRKEALKCGDGFLAMPGMKLPDKFVRIRNRNFKECAAECTMNCSCVAYAYANLSSSTMASDVTRCLVWTADLIDTENYGDWAGSETLYLRTAGLDSGIREKTNALKIVLPSFLISSILILAGVSFACYKLKGQRRSRHKKLILDGICTSDELGEGNSAHDFKFPLVGFEDIMAATHNFSEACKIGQGGFGNVYKHRNLVQLLGCSVEGDEKILIYEYLANGSLDATLFDNSRKILLDWPVRFNIIKGVAKGLLYVHQDSRLTIIHRDLKAANVLLDVEMRPKIADFGMARIFSDSQKKANTHRVVGTYGYMAPEYAMEGTFSIKSDVYSFGVILLEVVTGIRRSCINNIMGFPNLIVYVWNMWKEGKARDLADSSIMDSCLLDEVLLCTHIALLCVQENPDDRPLMSSVVFALENGSNTLPDPNQPAYFAQRSSDMVQLRENVQNSMNTFTMTAIEGR</sequence>
<keyword evidence="11" id="KW-1015">Disulfide bond</keyword>
<dbReference type="EC" id="2.7.11.1" evidence="2"/>
<evidence type="ECO:0000256" key="12">
    <source>
        <dbReference type="ARBA" id="ARBA00023170"/>
    </source>
</evidence>
<evidence type="ECO:0000256" key="5">
    <source>
        <dbReference type="ARBA" id="ARBA00022536"/>
    </source>
</evidence>
<feature type="domain" description="Apple" evidence="20">
    <location>
        <begin position="345"/>
        <end position="429"/>
    </location>
</feature>
<keyword evidence="22" id="KW-1185">Reference proteome</keyword>
<comment type="catalytic activity">
    <reaction evidence="14">
        <text>L-threonyl-[protein] + ATP = O-phospho-L-threonyl-[protein] + ADP + H(+)</text>
        <dbReference type="Rhea" id="RHEA:46608"/>
        <dbReference type="Rhea" id="RHEA-COMP:11060"/>
        <dbReference type="Rhea" id="RHEA-COMP:11605"/>
        <dbReference type="ChEBI" id="CHEBI:15378"/>
        <dbReference type="ChEBI" id="CHEBI:30013"/>
        <dbReference type="ChEBI" id="CHEBI:30616"/>
        <dbReference type="ChEBI" id="CHEBI:61977"/>
        <dbReference type="ChEBI" id="CHEBI:456216"/>
        <dbReference type="EC" id="2.7.11.1"/>
    </reaction>
</comment>
<accession>A0A5J9TGG1</accession>
<dbReference type="PANTHER" id="PTHR27002">
    <property type="entry name" value="RECEPTOR-LIKE SERINE/THREONINE-PROTEIN KINASE SD1-8"/>
    <property type="match status" value="1"/>
</dbReference>
<keyword evidence="3" id="KW-1003">Cell membrane</keyword>
<dbReference type="GO" id="GO:0051707">
    <property type="term" value="P:response to other organism"/>
    <property type="evidence" value="ECO:0007669"/>
    <property type="project" value="UniProtKB-ARBA"/>
</dbReference>
<dbReference type="InterPro" id="IPR008271">
    <property type="entry name" value="Ser/Thr_kinase_AS"/>
</dbReference>
<comment type="catalytic activity">
    <reaction evidence="15">
        <text>L-seryl-[protein] + ATP = O-phospho-L-seryl-[protein] + ADP + H(+)</text>
        <dbReference type="Rhea" id="RHEA:17989"/>
        <dbReference type="Rhea" id="RHEA-COMP:9863"/>
        <dbReference type="Rhea" id="RHEA-COMP:11604"/>
        <dbReference type="ChEBI" id="CHEBI:15378"/>
        <dbReference type="ChEBI" id="CHEBI:29999"/>
        <dbReference type="ChEBI" id="CHEBI:30616"/>
        <dbReference type="ChEBI" id="CHEBI:83421"/>
        <dbReference type="ChEBI" id="CHEBI:456216"/>
        <dbReference type="EC" id="2.7.11.1"/>
    </reaction>
</comment>
<dbReference type="SMART" id="SM00220">
    <property type="entry name" value="S_TKc"/>
    <property type="match status" value="1"/>
</dbReference>